<organism evidence="1 2">
    <name type="scientific">Ascochyta lentis</name>
    <dbReference type="NCBI Taxonomy" id="205686"/>
    <lineage>
        <taxon>Eukaryota</taxon>
        <taxon>Fungi</taxon>
        <taxon>Dikarya</taxon>
        <taxon>Ascomycota</taxon>
        <taxon>Pezizomycotina</taxon>
        <taxon>Dothideomycetes</taxon>
        <taxon>Pleosporomycetidae</taxon>
        <taxon>Pleosporales</taxon>
        <taxon>Pleosporineae</taxon>
        <taxon>Didymellaceae</taxon>
        <taxon>Ascochyta</taxon>
    </lineage>
</organism>
<protein>
    <submittedName>
        <fullName evidence="1">Uncharacterized protein</fullName>
    </submittedName>
</protein>
<evidence type="ECO:0000313" key="2">
    <source>
        <dbReference type="Proteomes" id="UP000651452"/>
    </source>
</evidence>
<reference evidence="1" key="1">
    <citation type="submission" date="2018-12" db="EMBL/GenBank/DDBJ databases">
        <authorList>
            <person name="Syme R.A."/>
            <person name="Farfan-Caceres L."/>
            <person name="Lichtenzveig J."/>
        </authorList>
    </citation>
    <scope>NUCLEOTIDE SEQUENCE</scope>
    <source>
        <strain evidence="1">Al4</strain>
    </source>
</reference>
<dbReference type="Proteomes" id="UP000651452">
    <property type="component" value="Unassembled WGS sequence"/>
</dbReference>
<accession>A0A8H7J1E5</accession>
<dbReference type="AlphaFoldDB" id="A0A8H7J1E5"/>
<dbReference type="OrthoDB" id="3704005at2759"/>
<name>A0A8H7J1E5_9PLEO</name>
<dbReference type="EMBL" id="RZGK01000013">
    <property type="protein sequence ID" value="KAF9694745.1"/>
    <property type="molecule type" value="Genomic_DNA"/>
</dbReference>
<sequence length="102" mass="11583">MSRALSPRAAQRFRLVTSLLVLGMGNYELWRIHKGIHPYWTPRLEEAGIVRQRNKLAEDASIRKEAAAAAEKPVPKAWIKWTDLNGVPIPTLETSIQPTRKN</sequence>
<gene>
    <name evidence="1" type="ORF">EKO04_007441</name>
</gene>
<evidence type="ECO:0000313" key="1">
    <source>
        <dbReference type="EMBL" id="KAF9694745.1"/>
    </source>
</evidence>
<proteinExistence type="predicted"/>
<comment type="caution">
    <text evidence="1">The sequence shown here is derived from an EMBL/GenBank/DDBJ whole genome shotgun (WGS) entry which is preliminary data.</text>
</comment>
<reference evidence="1" key="2">
    <citation type="submission" date="2020-09" db="EMBL/GenBank/DDBJ databases">
        <title>Reference genome assembly for Australian Ascochyta lentis isolate Al4.</title>
        <authorList>
            <person name="Lee R.C."/>
            <person name="Farfan-Caceres L.M."/>
            <person name="Debler J.W."/>
            <person name="Williams A.H."/>
            <person name="Henares B.M."/>
        </authorList>
    </citation>
    <scope>NUCLEOTIDE SEQUENCE</scope>
    <source>
        <strain evidence="1">Al4</strain>
    </source>
</reference>
<keyword evidence="2" id="KW-1185">Reference proteome</keyword>